<dbReference type="eggNOG" id="COG1077">
    <property type="taxonomic scope" value="Bacteria"/>
</dbReference>
<comment type="subunit">
    <text evidence="6">Forms polymers.</text>
</comment>
<feature type="binding site" evidence="6">
    <location>
        <begin position="17"/>
        <end position="19"/>
    </location>
    <ligand>
        <name>ATP</name>
        <dbReference type="ChEBI" id="CHEBI:30616"/>
    </ligand>
</feature>
<feature type="binding site" evidence="6">
    <location>
        <begin position="289"/>
        <end position="292"/>
    </location>
    <ligand>
        <name>ATP</name>
        <dbReference type="ChEBI" id="CHEBI:30616"/>
    </ligand>
</feature>
<dbReference type="PANTHER" id="PTHR42749:SF1">
    <property type="entry name" value="CELL SHAPE-DETERMINING PROTEIN MREB"/>
    <property type="match status" value="1"/>
</dbReference>
<evidence type="ECO:0000256" key="5">
    <source>
        <dbReference type="ARBA" id="ARBA00023458"/>
    </source>
</evidence>
<proteinExistence type="inferred from homology"/>
<feature type="binding site" evidence="6">
    <location>
        <begin position="208"/>
        <end position="211"/>
    </location>
    <ligand>
        <name>ATP</name>
        <dbReference type="ChEBI" id="CHEBI:30616"/>
    </ligand>
</feature>
<accession>U5QMM8</accession>
<dbReference type="GO" id="GO:0008360">
    <property type="term" value="P:regulation of cell shape"/>
    <property type="evidence" value="ECO:0007669"/>
    <property type="project" value="UniProtKB-UniRule"/>
</dbReference>
<comment type="similarity">
    <text evidence="5 6">Belongs to the FtsA/MreB family.</text>
</comment>
<comment type="function">
    <text evidence="6">Forms membrane-associated dynamic filaments that are essential for cell shape determination. Acts by regulating cell wall synthesis and cell elongation, and thus cell shape. A feedback loop between cell geometry and MreB localization may maintain elongated cell shape by targeting cell wall growth to regions of negative cell wall curvature.</text>
</comment>
<dbReference type="SMART" id="SM00268">
    <property type="entry name" value="ACTIN"/>
    <property type="match status" value="1"/>
</dbReference>
<dbReference type="InterPro" id="IPR056546">
    <property type="entry name" value="MreB_MamK-like"/>
</dbReference>
<dbReference type="HAMAP" id="MF_02207">
    <property type="entry name" value="MreB"/>
    <property type="match status" value="1"/>
</dbReference>
<keyword evidence="1 6" id="KW-0963">Cytoplasm</keyword>
<dbReference type="NCBIfam" id="TIGR00904">
    <property type="entry name" value="mreB"/>
    <property type="match status" value="1"/>
</dbReference>
<dbReference type="PANTHER" id="PTHR42749">
    <property type="entry name" value="CELL SHAPE-DETERMINING PROTEIN MREB"/>
    <property type="match status" value="1"/>
</dbReference>
<dbReference type="RefSeq" id="WP_023174022.1">
    <property type="nucleotide sequence ID" value="NC_022600.1"/>
</dbReference>
<dbReference type="GO" id="GO:0000902">
    <property type="term" value="P:cell morphogenesis"/>
    <property type="evidence" value="ECO:0007669"/>
    <property type="project" value="InterPro"/>
</dbReference>
<evidence type="ECO:0000256" key="4">
    <source>
        <dbReference type="ARBA" id="ARBA00022960"/>
    </source>
</evidence>
<protein>
    <recommendedName>
        <fullName evidence="6">Cell shape-determining protein MreB</fullName>
    </recommendedName>
</protein>
<dbReference type="KEGG" id="glj:GKIL_2583"/>
<keyword evidence="4 6" id="KW-0133">Cell shape</keyword>
<dbReference type="InterPro" id="IPR004000">
    <property type="entry name" value="Actin"/>
</dbReference>
<name>U5QMM8_GLOK1</name>
<dbReference type="NCBIfam" id="NF010539">
    <property type="entry name" value="PRK13927.1"/>
    <property type="match status" value="1"/>
</dbReference>
<evidence type="ECO:0000313" key="7">
    <source>
        <dbReference type="EMBL" id="AGY58829.1"/>
    </source>
</evidence>
<dbReference type="InterPro" id="IPR043129">
    <property type="entry name" value="ATPase_NBD"/>
</dbReference>
<dbReference type="InterPro" id="IPR004753">
    <property type="entry name" value="MreB"/>
</dbReference>
<keyword evidence="3 6" id="KW-0067">ATP-binding</keyword>
<evidence type="ECO:0000313" key="8">
    <source>
        <dbReference type="Proteomes" id="UP000017396"/>
    </source>
</evidence>
<evidence type="ECO:0000256" key="3">
    <source>
        <dbReference type="ARBA" id="ARBA00022840"/>
    </source>
</evidence>
<evidence type="ECO:0000256" key="6">
    <source>
        <dbReference type="HAMAP-Rule" id="MF_02207"/>
    </source>
</evidence>
<dbReference type="EMBL" id="CP003587">
    <property type="protein sequence ID" value="AGY58829.1"/>
    <property type="molecule type" value="Genomic_DNA"/>
</dbReference>
<dbReference type="CDD" id="cd10225">
    <property type="entry name" value="ASKHA_NBD_MreB-like"/>
    <property type="match status" value="1"/>
</dbReference>
<dbReference type="OrthoDB" id="9768127at2"/>
<dbReference type="GO" id="GO:0005737">
    <property type="term" value="C:cytoplasm"/>
    <property type="evidence" value="ECO:0007669"/>
    <property type="project" value="UniProtKB-SubCell"/>
</dbReference>
<feature type="binding site" evidence="6">
    <location>
        <begin position="160"/>
        <end position="162"/>
    </location>
    <ligand>
        <name>ATP</name>
        <dbReference type="ChEBI" id="CHEBI:30616"/>
    </ligand>
</feature>
<evidence type="ECO:0000256" key="1">
    <source>
        <dbReference type="ARBA" id="ARBA00022490"/>
    </source>
</evidence>
<dbReference type="SUPFAM" id="SSF53067">
    <property type="entry name" value="Actin-like ATPase domain"/>
    <property type="match status" value="2"/>
</dbReference>
<reference evidence="7 8" key="1">
    <citation type="journal article" date="2013" name="PLoS ONE">
        <title>Cultivation and Complete Genome Sequencing of Gloeobacter kilaueensis sp. nov., from a Lava Cave in Kilauea Caldera, Hawai'i.</title>
        <authorList>
            <person name="Saw J.H."/>
            <person name="Schatz M."/>
            <person name="Brown M.V."/>
            <person name="Kunkel D.D."/>
            <person name="Foster J.S."/>
            <person name="Shick H."/>
            <person name="Christensen S."/>
            <person name="Hou S."/>
            <person name="Wan X."/>
            <person name="Donachie S.P."/>
        </authorList>
    </citation>
    <scope>NUCLEOTIDE SEQUENCE [LARGE SCALE GENOMIC DNA]</scope>
    <source>
        <strain evidence="8">JS</strain>
    </source>
</reference>
<dbReference type="AlphaFoldDB" id="U5QMM8"/>
<dbReference type="GO" id="GO:0005524">
    <property type="term" value="F:ATP binding"/>
    <property type="evidence" value="ECO:0007669"/>
    <property type="project" value="UniProtKB-KW"/>
</dbReference>
<comment type="subcellular location">
    <subcellularLocation>
        <location evidence="6">Cytoplasm</location>
    </subcellularLocation>
    <text evidence="6">Membrane-associated.</text>
</comment>
<dbReference type="STRING" id="1183438.GKIL_2583"/>
<dbReference type="PATRIC" id="fig|1183438.3.peg.2543"/>
<dbReference type="HOGENOM" id="CLU_052037_0_0_3"/>
<dbReference type="Proteomes" id="UP000017396">
    <property type="component" value="Chromosome"/>
</dbReference>
<organism evidence="7 8">
    <name type="scientific">Gloeobacter kilaueensis (strain ATCC BAA-2537 / CCAP 1431/1 / ULC 316 / JS1)</name>
    <dbReference type="NCBI Taxonomy" id="1183438"/>
    <lineage>
        <taxon>Bacteria</taxon>
        <taxon>Bacillati</taxon>
        <taxon>Cyanobacteriota</taxon>
        <taxon>Cyanophyceae</taxon>
        <taxon>Gloeobacterales</taxon>
        <taxon>Gloeobacteraceae</taxon>
        <taxon>Gloeobacter</taxon>
    </lineage>
</organism>
<dbReference type="Gene3D" id="3.30.420.40">
    <property type="match status" value="2"/>
</dbReference>
<keyword evidence="2 6" id="KW-0547">Nucleotide-binding</keyword>
<keyword evidence="8" id="KW-1185">Reference proteome</keyword>
<dbReference type="Pfam" id="PF06723">
    <property type="entry name" value="MreB_Mbl"/>
    <property type="match status" value="1"/>
</dbReference>
<dbReference type="PRINTS" id="PR01652">
    <property type="entry name" value="SHAPEPROTEIN"/>
</dbReference>
<sequence>MGLFNRIRRDIGIDLGTANTCVYIAGQGVVLSEPSVVAFDRDSKKLLAVGEEARQMLGRTPGNITASRPLRDGVIADFDATELMLQHFIRRVMGRSLLAPRMVIGIPSGVTGVERRAVMEAAVQAGAKEVFLVEEPIAAAIGAGLPISEPVGSMIVDIGGGTTEVAIISLQGSVVSESVRVAGDEMNESIGQYLKKLHNLVIGERTSEQIKMQIGSAFPHKDDEEKMEVRGLHMLSGLPRTITIHAAEVRESMSEPLSAIVEAVKRTLEQAPPELAADIYDRGIVLAGGGALLKGLDGLISHETGIAVHVAEEPLNCVVLGTGKILETETLNRVFSGTFSGS</sequence>
<gene>
    <name evidence="6 7" type="primary">mreB</name>
    <name evidence="7" type="ORF">GKIL_2583</name>
</gene>
<evidence type="ECO:0000256" key="2">
    <source>
        <dbReference type="ARBA" id="ARBA00022741"/>
    </source>
</evidence>